<evidence type="ECO:0000313" key="4">
    <source>
        <dbReference type="EMBL" id="GMM43605.1"/>
    </source>
</evidence>
<dbReference type="Proteomes" id="UP001378960">
    <property type="component" value="Unassembled WGS sequence"/>
</dbReference>
<feature type="active site" description="Charge relay system" evidence="2">
    <location>
        <position position="394"/>
    </location>
</feature>
<evidence type="ECO:0000259" key="3">
    <source>
        <dbReference type="Pfam" id="PF00561"/>
    </source>
</evidence>
<dbReference type="PANTHER" id="PTHR10794:SF44">
    <property type="entry name" value="MEDIUM-CHAIN FATTY ACID ETHYL ESTER SYNTHASE_ESTERASE 1-RELATED"/>
    <property type="match status" value="1"/>
</dbReference>
<protein>
    <submittedName>
        <fullName evidence="4">Medium-chain fatty acid ethyl ester synthase/esterase</fullName>
    </submittedName>
</protein>
<dbReference type="InterPro" id="IPR029058">
    <property type="entry name" value="AB_hydrolase_fold"/>
</dbReference>
<dbReference type="Pfam" id="PF00561">
    <property type="entry name" value="Abhydrolase_1"/>
    <property type="match status" value="1"/>
</dbReference>
<dbReference type="InterPro" id="IPR000073">
    <property type="entry name" value="AB_hydrolase_1"/>
</dbReference>
<feature type="active site" description="Charge relay system" evidence="2">
    <location>
        <position position="422"/>
    </location>
</feature>
<gene>
    <name evidence="4" type="ORF">DAPK24_001800</name>
</gene>
<dbReference type="EMBL" id="BTGB01000001">
    <property type="protein sequence ID" value="GMM43605.1"/>
    <property type="molecule type" value="Genomic_DNA"/>
</dbReference>
<comment type="caution">
    <text evidence="4">The sequence shown here is derived from an EMBL/GenBank/DDBJ whole genome shotgun (WGS) entry which is preliminary data.</text>
</comment>
<reference evidence="4 5" key="1">
    <citation type="journal article" date="2023" name="Elife">
        <title>Identification of key yeast species and microbe-microbe interactions impacting larval growth of Drosophila in the wild.</title>
        <authorList>
            <person name="Mure A."/>
            <person name="Sugiura Y."/>
            <person name="Maeda R."/>
            <person name="Honda K."/>
            <person name="Sakurai N."/>
            <person name="Takahashi Y."/>
            <person name="Watada M."/>
            <person name="Katoh T."/>
            <person name="Gotoh A."/>
            <person name="Gotoh Y."/>
            <person name="Taniguchi I."/>
            <person name="Nakamura K."/>
            <person name="Hayashi T."/>
            <person name="Katayama T."/>
            <person name="Uemura T."/>
            <person name="Hattori Y."/>
        </authorList>
    </citation>
    <scope>NUCLEOTIDE SEQUENCE [LARGE SCALE GENOMIC DNA]</scope>
    <source>
        <strain evidence="4 5">PK-24</strain>
    </source>
</reference>
<proteinExistence type="inferred from homology"/>
<sequence>MFALPNWGFRNTVHAYHSDNAIKLPLKPLTESKSSSSDDKQFISLDKFVSTRIPDIKDGAKHLLKPYLFNGALQTLYTFKADFHNQYPVYFGREIIDITNDEVIEFKDEFDDLHAGQFTLDYVVDPPTEELNNEFFKKKCSETLPEGYPRLHPRCRYYTDNEINELKNSWVNDDLPISIIVPGLAGGIQEAPIRATCHKLKMQGHHVLVLNQRGCSRSKITTPFLYTGLSTDDLKYILHKLHKRYSSNNKRRQFHAIGYSFGGLQIVNYLAKEGKNSLLTSAITISSPWDLNASMKHISESVSGHYLFEPSVTFFLMRLVKNNLKVLSENPDIFTQEKYDNLKKRIKHSVEFDDEFTCKLVNLPSGRQYYYAASPALRIFNIKTPLLVINSMDDPMISTDYPYLDVIKHPWIYMVTTDLGGHYSFIKNNGDFWFPQIIENWVESWKEIDVQTPNDIDDNNWNIDSKIPYL</sequence>
<dbReference type="PANTHER" id="PTHR10794">
    <property type="entry name" value="ABHYDROLASE DOMAIN-CONTAINING PROTEIN"/>
    <property type="match status" value="1"/>
</dbReference>
<keyword evidence="5" id="KW-1185">Reference proteome</keyword>
<accession>A0AAV5QX61</accession>
<name>A0AAV5QX61_PICKL</name>
<organism evidence="4 5">
    <name type="scientific">Pichia kluyveri</name>
    <name type="common">Yeast</name>
    <dbReference type="NCBI Taxonomy" id="36015"/>
    <lineage>
        <taxon>Eukaryota</taxon>
        <taxon>Fungi</taxon>
        <taxon>Dikarya</taxon>
        <taxon>Ascomycota</taxon>
        <taxon>Saccharomycotina</taxon>
        <taxon>Pichiomycetes</taxon>
        <taxon>Pichiales</taxon>
        <taxon>Pichiaceae</taxon>
        <taxon>Pichia</taxon>
    </lineage>
</organism>
<dbReference type="Gene3D" id="3.40.50.1820">
    <property type="entry name" value="alpha/beta hydrolase"/>
    <property type="match status" value="1"/>
</dbReference>
<evidence type="ECO:0000313" key="5">
    <source>
        <dbReference type="Proteomes" id="UP001378960"/>
    </source>
</evidence>
<evidence type="ECO:0000256" key="2">
    <source>
        <dbReference type="PIRSR" id="PIRSR005211-1"/>
    </source>
</evidence>
<dbReference type="GO" id="GO:0051792">
    <property type="term" value="P:medium-chain fatty acid biosynthetic process"/>
    <property type="evidence" value="ECO:0007669"/>
    <property type="project" value="TreeGrafter"/>
</dbReference>
<comment type="similarity">
    <text evidence="1">Belongs to the AB hydrolase superfamily. AB hydrolase 4 family.</text>
</comment>
<dbReference type="GO" id="GO:0047372">
    <property type="term" value="F:monoacylglycerol lipase activity"/>
    <property type="evidence" value="ECO:0007669"/>
    <property type="project" value="TreeGrafter"/>
</dbReference>
<dbReference type="InterPro" id="IPR050960">
    <property type="entry name" value="AB_hydrolase_4_sf"/>
</dbReference>
<feature type="domain" description="AB hydrolase-1" evidence="3">
    <location>
        <begin position="179"/>
        <end position="427"/>
    </location>
</feature>
<dbReference type="GO" id="GO:0008126">
    <property type="term" value="F:acetylesterase activity"/>
    <property type="evidence" value="ECO:0007669"/>
    <property type="project" value="TreeGrafter"/>
</dbReference>
<evidence type="ECO:0000256" key="1">
    <source>
        <dbReference type="ARBA" id="ARBA00010884"/>
    </source>
</evidence>
<dbReference type="GO" id="GO:0051793">
    <property type="term" value="P:medium-chain fatty acid catabolic process"/>
    <property type="evidence" value="ECO:0007669"/>
    <property type="project" value="TreeGrafter"/>
</dbReference>
<dbReference type="PIRSF" id="PIRSF005211">
    <property type="entry name" value="Ab_hydro_YheT"/>
    <property type="match status" value="1"/>
</dbReference>
<feature type="active site" description="Charge relay system" evidence="2">
    <location>
        <position position="260"/>
    </location>
</feature>
<dbReference type="AlphaFoldDB" id="A0AAV5QX61"/>
<dbReference type="SUPFAM" id="SSF53474">
    <property type="entry name" value="alpha/beta-Hydrolases"/>
    <property type="match status" value="1"/>
</dbReference>
<dbReference type="InterPro" id="IPR012020">
    <property type="entry name" value="ABHD4"/>
</dbReference>